<dbReference type="CDD" id="cd16432">
    <property type="entry name" value="CheB_Rec"/>
    <property type="match status" value="1"/>
</dbReference>
<keyword evidence="4 6" id="KW-0597">Phosphoprotein</keyword>
<dbReference type="GO" id="GO:0005737">
    <property type="term" value="C:cytoplasm"/>
    <property type="evidence" value="ECO:0007669"/>
    <property type="project" value="UniProtKB-SubCell"/>
</dbReference>
<dbReference type="InterPro" id="IPR001789">
    <property type="entry name" value="Sig_transdc_resp-reg_receiver"/>
</dbReference>
<evidence type="ECO:0000256" key="6">
    <source>
        <dbReference type="PROSITE-ProRule" id="PRU00169"/>
    </source>
</evidence>
<dbReference type="CDD" id="cd17541">
    <property type="entry name" value="REC_CheB-like"/>
    <property type="match status" value="1"/>
</dbReference>
<dbReference type="InterPro" id="IPR011006">
    <property type="entry name" value="CheY-like_superfamily"/>
</dbReference>
<evidence type="ECO:0000313" key="9">
    <source>
        <dbReference type="EMBL" id="OGG93662.1"/>
    </source>
</evidence>
<dbReference type="SMART" id="SM00448">
    <property type="entry name" value="REC"/>
    <property type="match status" value="1"/>
</dbReference>
<dbReference type="GO" id="GO:0050568">
    <property type="term" value="F:protein-glutamine glutaminase activity"/>
    <property type="evidence" value="ECO:0007669"/>
    <property type="project" value="UniProtKB-UniRule"/>
</dbReference>
<evidence type="ECO:0000256" key="3">
    <source>
        <dbReference type="ARBA" id="ARBA00048267"/>
    </source>
</evidence>
<dbReference type="EC" id="3.5.1.44" evidence="4"/>
<comment type="PTM">
    <text evidence="4">Phosphorylated by CheA. Phosphorylation of the N-terminal regulatory domain activates the methylesterase activity.</text>
</comment>
<dbReference type="SUPFAM" id="SSF52738">
    <property type="entry name" value="Methylesterase CheB, C-terminal domain"/>
    <property type="match status" value="1"/>
</dbReference>
<dbReference type="PROSITE" id="PS50122">
    <property type="entry name" value="CHEB"/>
    <property type="match status" value="1"/>
</dbReference>
<comment type="function">
    <text evidence="4">Involved in chemotaxis. Part of a chemotaxis signal transduction system that modulates chemotaxis in response to various stimuli. Catalyzes the demethylation of specific methylglutamate residues introduced into the chemoreceptors (methyl-accepting chemotaxis proteins or MCP) by CheR. Also mediates the irreversible deamidation of specific glutamine residues to glutamic acid.</text>
</comment>
<dbReference type="EC" id="3.1.1.61" evidence="4"/>
<comment type="catalytic activity">
    <reaction evidence="3 4">
        <text>[protein]-L-glutamate 5-O-methyl ester + H2O = L-glutamyl-[protein] + methanol + H(+)</text>
        <dbReference type="Rhea" id="RHEA:23236"/>
        <dbReference type="Rhea" id="RHEA-COMP:10208"/>
        <dbReference type="Rhea" id="RHEA-COMP:10311"/>
        <dbReference type="ChEBI" id="CHEBI:15377"/>
        <dbReference type="ChEBI" id="CHEBI:15378"/>
        <dbReference type="ChEBI" id="CHEBI:17790"/>
        <dbReference type="ChEBI" id="CHEBI:29973"/>
        <dbReference type="ChEBI" id="CHEBI:82795"/>
        <dbReference type="EC" id="3.1.1.61"/>
    </reaction>
</comment>
<feature type="active site" evidence="4 5">
    <location>
        <position position="200"/>
    </location>
</feature>
<organism evidence="9 10">
    <name type="scientific">Candidatus Lambdaproteobacteria bacterium RIFOXYD2_FULL_50_16</name>
    <dbReference type="NCBI Taxonomy" id="1817772"/>
    <lineage>
        <taxon>Bacteria</taxon>
        <taxon>Pseudomonadati</taxon>
        <taxon>Pseudomonadota</taxon>
        <taxon>Candidatus Lambdaproteobacteria</taxon>
    </lineage>
</organism>
<dbReference type="Proteomes" id="UP000178449">
    <property type="component" value="Unassembled WGS sequence"/>
</dbReference>
<feature type="active site" evidence="4 5">
    <location>
        <position position="173"/>
    </location>
</feature>
<dbReference type="HAMAP" id="MF_00099">
    <property type="entry name" value="CheB_chemtxs"/>
    <property type="match status" value="1"/>
</dbReference>
<evidence type="ECO:0000259" key="8">
    <source>
        <dbReference type="PROSITE" id="PS50122"/>
    </source>
</evidence>
<dbReference type="Pfam" id="PF00072">
    <property type="entry name" value="Response_reg"/>
    <property type="match status" value="1"/>
</dbReference>
<reference evidence="9 10" key="1">
    <citation type="journal article" date="2016" name="Nat. Commun.">
        <title>Thousands of microbial genomes shed light on interconnected biogeochemical processes in an aquifer system.</title>
        <authorList>
            <person name="Anantharaman K."/>
            <person name="Brown C.T."/>
            <person name="Hug L.A."/>
            <person name="Sharon I."/>
            <person name="Castelle C.J."/>
            <person name="Probst A.J."/>
            <person name="Thomas B.C."/>
            <person name="Singh A."/>
            <person name="Wilkins M.J."/>
            <person name="Karaoz U."/>
            <person name="Brodie E.L."/>
            <person name="Williams K.H."/>
            <person name="Hubbard S.S."/>
            <person name="Banfield J.F."/>
        </authorList>
    </citation>
    <scope>NUCLEOTIDE SEQUENCE [LARGE SCALE GENOMIC DNA]</scope>
</reference>
<gene>
    <name evidence="4" type="primary">cheB</name>
    <name evidence="9" type="ORF">A2527_11100</name>
</gene>
<evidence type="ECO:0000313" key="10">
    <source>
        <dbReference type="Proteomes" id="UP000178449"/>
    </source>
</evidence>
<keyword evidence="4" id="KW-0963">Cytoplasm</keyword>
<dbReference type="InterPro" id="IPR008248">
    <property type="entry name" value="CheB-like"/>
</dbReference>
<dbReference type="PANTHER" id="PTHR42872:SF3">
    <property type="entry name" value="PROTEIN-GLUTAMATE METHYLESTERASE_PROTEIN-GLUTAMINE GLUTAMINASE 1"/>
    <property type="match status" value="1"/>
</dbReference>
<feature type="domain" description="Response regulatory" evidence="7">
    <location>
        <begin position="6"/>
        <end position="124"/>
    </location>
</feature>
<feature type="active site" evidence="4 5">
    <location>
        <position position="296"/>
    </location>
</feature>
<dbReference type="STRING" id="1817772.A2527_11100"/>
<keyword evidence="1 4" id="KW-0145">Chemotaxis</keyword>
<comment type="caution">
    <text evidence="9">The sequence shown here is derived from an EMBL/GenBank/DDBJ whole genome shotgun (WGS) entry which is preliminary data.</text>
</comment>
<dbReference type="NCBIfam" id="NF001965">
    <property type="entry name" value="PRK00742.1"/>
    <property type="match status" value="1"/>
</dbReference>
<evidence type="ECO:0000256" key="5">
    <source>
        <dbReference type="PROSITE-ProRule" id="PRU00050"/>
    </source>
</evidence>
<dbReference type="Gene3D" id="3.40.50.180">
    <property type="entry name" value="Methylesterase CheB, C-terminal domain"/>
    <property type="match status" value="1"/>
</dbReference>
<dbReference type="AlphaFoldDB" id="A0A1F6G6C5"/>
<feature type="modified residue" description="4-aspartylphosphate" evidence="4 6">
    <location>
        <position position="57"/>
    </location>
</feature>
<evidence type="ECO:0000256" key="2">
    <source>
        <dbReference type="ARBA" id="ARBA00022801"/>
    </source>
</evidence>
<dbReference type="GO" id="GO:0006935">
    <property type="term" value="P:chemotaxis"/>
    <property type="evidence" value="ECO:0007669"/>
    <property type="project" value="UniProtKB-UniRule"/>
</dbReference>
<evidence type="ECO:0000256" key="1">
    <source>
        <dbReference type="ARBA" id="ARBA00022500"/>
    </source>
</evidence>
<comment type="similarity">
    <text evidence="4">Belongs to the CheB family.</text>
</comment>
<dbReference type="Gene3D" id="3.40.50.2300">
    <property type="match status" value="1"/>
</dbReference>
<dbReference type="PROSITE" id="PS50110">
    <property type="entry name" value="RESPONSE_REGULATORY"/>
    <property type="match status" value="1"/>
</dbReference>
<feature type="domain" description="CheB-type methylesterase" evidence="8">
    <location>
        <begin position="161"/>
        <end position="354"/>
    </location>
</feature>
<keyword evidence="2 4" id="KW-0378">Hydrolase</keyword>
<dbReference type="PANTHER" id="PTHR42872">
    <property type="entry name" value="PROTEIN-GLUTAMATE METHYLESTERASE/PROTEIN-GLUTAMINE GLUTAMINASE"/>
    <property type="match status" value="1"/>
</dbReference>
<comment type="catalytic activity">
    <reaction evidence="4">
        <text>L-glutaminyl-[protein] + H2O = L-glutamyl-[protein] + NH4(+)</text>
        <dbReference type="Rhea" id="RHEA:16441"/>
        <dbReference type="Rhea" id="RHEA-COMP:10207"/>
        <dbReference type="Rhea" id="RHEA-COMP:10208"/>
        <dbReference type="ChEBI" id="CHEBI:15377"/>
        <dbReference type="ChEBI" id="CHEBI:28938"/>
        <dbReference type="ChEBI" id="CHEBI:29973"/>
        <dbReference type="ChEBI" id="CHEBI:30011"/>
        <dbReference type="EC" id="3.5.1.44"/>
    </reaction>
</comment>
<proteinExistence type="inferred from homology"/>
<dbReference type="InterPro" id="IPR000673">
    <property type="entry name" value="Sig_transdc_resp-reg_Me-estase"/>
</dbReference>
<evidence type="ECO:0000259" key="7">
    <source>
        <dbReference type="PROSITE" id="PS50110"/>
    </source>
</evidence>
<name>A0A1F6G6C5_9PROT</name>
<comment type="subcellular location">
    <subcellularLocation>
        <location evidence="4">Cytoplasm</location>
    </subcellularLocation>
</comment>
<dbReference type="Pfam" id="PF01339">
    <property type="entry name" value="CheB_methylest"/>
    <property type="match status" value="1"/>
</dbReference>
<dbReference type="GO" id="GO:0008984">
    <property type="term" value="F:protein-glutamate methylesterase activity"/>
    <property type="evidence" value="ECO:0007669"/>
    <property type="project" value="UniProtKB-UniRule"/>
</dbReference>
<dbReference type="SUPFAM" id="SSF52172">
    <property type="entry name" value="CheY-like"/>
    <property type="match status" value="1"/>
</dbReference>
<protein>
    <recommendedName>
        <fullName evidence="4">Protein-glutamate methylesterase/protein-glutamine glutaminase</fullName>
        <ecNumber evidence="4">3.1.1.61</ecNumber>
        <ecNumber evidence="4">3.5.1.44</ecNumber>
    </recommendedName>
</protein>
<dbReference type="PIRSF" id="PIRSF000876">
    <property type="entry name" value="RR_chemtxs_CheB"/>
    <property type="match status" value="1"/>
</dbReference>
<sequence>MASNVKIMVVDDTITYRQIMSKVVEMVPGTELVTSAASGRAALMKIPSTKPDLIFLDVMMPDLDGIQTLRLIKQDFPNIHVVMVSGIDKEMAQATLDSLAAGALTFVAKPQGGAMEESLKQLVEALTPLVDLVREMVYGETKETLRVTAPLKPVLSPDKGVGRAIDLILIGISTGGPNALNALFGSIKSKFPCPVLIVQHMPPMFTASLAERLDQISPMSIKEAQEGDRLHPGEVYIAPGGIHMTINKAAGGFRIALNDGPPVNHCKPAVDVLFESVAGLDGVHALSVVMTGMGRDGTEGVKLLKQRGTYCLIQDQATSVVWGMPGSVSEAGIADEVLPLEKIGDRLVQLANQYR</sequence>
<dbReference type="InterPro" id="IPR035909">
    <property type="entry name" value="CheB_C"/>
</dbReference>
<accession>A0A1F6G6C5</accession>
<dbReference type="GO" id="GO:0000156">
    <property type="term" value="F:phosphorelay response regulator activity"/>
    <property type="evidence" value="ECO:0007669"/>
    <property type="project" value="InterPro"/>
</dbReference>
<comment type="domain">
    <text evidence="4">Contains a C-terminal catalytic domain, and an N-terminal region which modulates catalytic activity.</text>
</comment>
<dbReference type="EMBL" id="MFNE01000046">
    <property type="protein sequence ID" value="OGG93662.1"/>
    <property type="molecule type" value="Genomic_DNA"/>
</dbReference>
<evidence type="ECO:0000256" key="4">
    <source>
        <dbReference type="HAMAP-Rule" id="MF_00099"/>
    </source>
</evidence>